<dbReference type="InterPro" id="IPR025164">
    <property type="entry name" value="Toastrack_DUF4097"/>
</dbReference>
<sequence>MENERKRILSMVEKGTITASEALTLLEALEKNPGSSASSASSSTTSTHQETTYEKQSHSREKESTDSGTSGQGSSQKKDFPFNIDEMINDLFGKVEKKATDFKTEQNKRNTQQQKDKLTDFVQTAFEKVRGLDLEFNMGPSMEFKHAFESEKAELIDIEASIANGKLVIRPWDEDFVRAECNVKVYREDDEFKAKQHLKDSVVFNTNFKKLRFISDLKMMSLDTVLYVPKASYERWDIRLFNGKFHAEGGNVNKVKVRTANGKIELSNMLIEKAELETANGGINVENTRADLIEAESVNGKVNVEGAIDEIDAQSVNGKVVCSTSSTSARRIEAKTLAGPIEINVPDSISLDGTLKTNFGKLKVDFDQMDHVEEREEMMQRRLNFRKDREGASKLYITADAKTGAVMVKSYSKKSETNA</sequence>
<dbReference type="Pfam" id="PF13349">
    <property type="entry name" value="DUF4097"/>
    <property type="match status" value="1"/>
</dbReference>
<proteinExistence type="predicted"/>
<dbReference type="EMBL" id="SORX01000001">
    <property type="protein sequence ID" value="TFE03891.1"/>
    <property type="molecule type" value="Genomic_DNA"/>
</dbReference>
<feature type="compositionally biased region" description="Basic and acidic residues" evidence="1">
    <location>
        <begin position="51"/>
        <end position="65"/>
    </location>
</feature>
<dbReference type="Pfam" id="PF22746">
    <property type="entry name" value="SHOCT-like_DUF2089-C"/>
    <property type="match status" value="1"/>
</dbReference>
<comment type="caution">
    <text evidence="4">The sequence shown here is derived from an EMBL/GenBank/DDBJ whole genome shotgun (WGS) entry which is preliminary data.</text>
</comment>
<feature type="domain" description="YvlB/LiaX N-terminal" evidence="3">
    <location>
        <begin position="3"/>
        <end position="33"/>
    </location>
</feature>
<dbReference type="InterPro" id="IPR053959">
    <property type="entry name" value="YvlB/LiaX_N"/>
</dbReference>
<dbReference type="Proteomes" id="UP000297776">
    <property type="component" value="Unassembled WGS sequence"/>
</dbReference>
<feature type="compositionally biased region" description="Low complexity" evidence="1">
    <location>
        <begin position="35"/>
        <end position="47"/>
    </location>
</feature>
<feature type="region of interest" description="Disordered" evidence="1">
    <location>
        <begin position="28"/>
        <end position="80"/>
    </location>
</feature>
<reference evidence="4 5" key="1">
    <citation type="submission" date="2019-03" db="EMBL/GenBank/DDBJ databases">
        <authorList>
            <person name="Yang Y."/>
        </authorList>
    </citation>
    <scope>NUCLEOTIDE SEQUENCE [LARGE SCALE GENOMIC DNA]</scope>
    <source>
        <strain evidence="4 5">ASL-1</strain>
    </source>
</reference>
<dbReference type="AlphaFoldDB" id="A0A4Y8LPG4"/>
<gene>
    <name evidence="4" type="ORF">E2626_00770</name>
</gene>
<accession>A0A4Y8LPG4</accession>
<evidence type="ECO:0000259" key="3">
    <source>
        <dbReference type="Pfam" id="PF22746"/>
    </source>
</evidence>
<keyword evidence="5" id="KW-1185">Reference proteome</keyword>
<organism evidence="4 5">
    <name type="scientific">Jeotgalibacillus salarius</name>
    <dbReference type="NCBI Taxonomy" id="546023"/>
    <lineage>
        <taxon>Bacteria</taxon>
        <taxon>Bacillati</taxon>
        <taxon>Bacillota</taxon>
        <taxon>Bacilli</taxon>
        <taxon>Bacillales</taxon>
        <taxon>Caryophanaceae</taxon>
        <taxon>Jeotgalibacillus</taxon>
    </lineage>
</organism>
<dbReference type="PIRSF" id="PIRSF012569">
    <property type="entry name" value="UCP012569"/>
    <property type="match status" value="1"/>
</dbReference>
<feature type="domain" description="DUF4097" evidence="2">
    <location>
        <begin position="223"/>
        <end position="377"/>
    </location>
</feature>
<dbReference type="OrthoDB" id="2240743at2"/>
<protein>
    <submittedName>
        <fullName evidence="4">Uncharacterized protein</fullName>
    </submittedName>
</protein>
<evidence type="ECO:0000313" key="4">
    <source>
        <dbReference type="EMBL" id="TFE03891.1"/>
    </source>
</evidence>
<evidence type="ECO:0000256" key="1">
    <source>
        <dbReference type="SAM" id="MobiDB-lite"/>
    </source>
</evidence>
<dbReference type="RefSeq" id="WP_134378634.1">
    <property type="nucleotide sequence ID" value="NZ_SORX01000001.1"/>
</dbReference>
<name>A0A4Y8LPG4_9BACL</name>
<evidence type="ECO:0000259" key="2">
    <source>
        <dbReference type="Pfam" id="PF13349"/>
    </source>
</evidence>
<dbReference type="InterPro" id="IPR016599">
    <property type="entry name" value="UCP012569"/>
</dbReference>
<feature type="compositionally biased region" description="Low complexity" evidence="1">
    <location>
        <begin position="66"/>
        <end position="75"/>
    </location>
</feature>
<evidence type="ECO:0000313" key="5">
    <source>
        <dbReference type="Proteomes" id="UP000297776"/>
    </source>
</evidence>